<protein>
    <submittedName>
        <fullName evidence="2">Uncharacterized protein</fullName>
    </submittedName>
</protein>
<gene>
    <name evidence="3" type="ORF">J2S69_003452</name>
    <name evidence="2" type="ORF">O2L01_10565</name>
</gene>
<sequence length="90" mass="9400">MSQEPTNARATSSMPTVVRCSRPAANAPGSRGTPNHSATYGVEQATRATTAIQLVARTALRVFSGQSVPFAQRANARPMTAMVLNAQNAA</sequence>
<dbReference type="Proteomes" id="UP001183604">
    <property type="component" value="Unassembled WGS sequence"/>
</dbReference>
<comment type="caution">
    <text evidence="2">The sequence shown here is derived from an EMBL/GenBank/DDBJ whole genome shotgun (WGS) entry which is preliminary data.</text>
</comment>
<dbReference type="AlphaFoldDB" id="A0A9X3PJZ1"/>
<evidence type="ECO:0000313" key="4">
    <source>
        <dbReference type="Proteomes" id="UP001145799"/>
    </source>
</evidence>
<proteinExistence type="predicted"/>
<evidence type="ECO:0000256" key="1">
    <source>
        <dbReference type="SAM" id="MobiDB-lite"/>
    </source>
</evidence>
<evidence type="ECO:0000313" key="3">
    <source>
        <dbReference type="EMBL" id="MDR7339733.1"/>
    </source>
</evidence>
<name>A0A9X3PJZ1_9ACTN</name>
<evidence type="ECO:0000313" key="2">
    <source>
        <dbReference type="EMBL" id="MDA1385430.1"/>
    </source>
</evidence>
<organism evidence="2 4">
    <name type="scientific">Glycomyces lechevalierae</name>
    <dbReference type="NCBI Taxonomy" id="256034"/>
    <lineage>
        <taxon>Bacteria</taxon>
        <taxon>Bacillati</taxon>
        <taxon>Actinomycetota</taxon>
        <taxon>Actinomycetes</taxon>
        <taxon>Glycomycetales</taxon>
        <taxon>Glycomycetaceae</taxon>
        <taxon>Glycomyces</taxon>
    </lineage>
</organism>
<keyword evidence="5" id="KW-1185">Reference proteome</keyword>
<reference evidence="3 5" key="2">
    <citation type="submission" date="2023-07" db="EMBL/GenBank/DDBJ databases">
        <title>Sequencing the genomes of 1000 actinobacteria strains.</title>
        <authorList>
            <person name="Klenk H.-P."/>
        </authorList>
    </citation>
    <scope>NUCLEOTIDE SEQUENCE [LARGE SCALE GENOMIC DNA]</scope>
    <source>
        <strain evidence="3 5">DSM 44724</strain>
    </source>
</reference>
<dbReference type="EMBL" id="JAVDYD010000001">
    <property type="protein sequence ID" value="MDR7339733.1"/>
    <property type="molecule type" value="Genomic_DNA"/>
</dbReference>
<feature type="region of interest" description="Disordered" evidence="1">
    <location>
        <begin position="1"/>
        <end position="38"/>
    </location>
</feature>
<feature type="compositionally biased region" description="Polar residues" evidence="1">
    <location>
        <begin position="1"/>
        <end position="15"/>
    </location>
</feature>
<dbReference type="EMBL" id="JAPZVQ010000005">
    <property type="protein sequence ID" value="MDA1385430.1"/>
    <property type="molecule type" value="Genomic_DNA"/>
</dbReference>
<accession>A0A9X3PJZ1</accession>
<dbReference type="Proteomes" id="UP001145799">
    <property type="component" value="Unassembled WGS sequence"/>
</dbReference>
<reference evidence="2" key="1">
    <citation type="submission" date="2022-12" db="EMBL/GenBank/DDBJ databases">
        <title>Gycomyces niveus sp.nov., a novel actinomycete isolated from soil in Shouguang.</title>
        <authorList>
            <person name="Yang X."/>
        </authorList>
    </citation>
    <scope>NUCLEOTIDE SEQUENCE</scope>
    <source>
        <strain evidence="2">DSM 44724</strain>
    </source>
</reference>
<evidence type="ECO:0000313" key="5">
    <source>
        <dbReference type="Proteomes" id="UP001183604"/>
    </source>
</evidence>